<evidence type="ECO:0008006" key="4">
    <source>
        <dbReference type="Google" id="ProtNLM"/>
    </source>
</evidence>
<feature type="chain" id="PRO_5031049305" description="Lipoprotein" evidence="1">
    <location>
        <begin position="25"/>
        <end position="145"/>
    </location>
</feature>
<dbReference type="Proteomes" id="UP000502549">
    <property type="component" value="Chromosome"/>
</dbReference>
<keyword evidence="1" id="KW-0732">Signal</keyword>
<dbReference type="KEGG" id="pmui:G4G71_05435"/>
<dbReference type="RefSeq" id="WP_169935931.1">
    <property type="nucleotide sequence ID" value="NZ_CP048833.1"/>
</dbReference>
<sequence length="145" mass="16127">MSLLRAIFPALVLMLLAGCALHPAEPSPPPAKPPVELPVDAQNCLTHQECTLKTSRTLLFVFDYAEAGAALVENDNRVLSTPEKAPKQGWPAIRIELADPDGGRFEFSSECRQKRCRIKESRLLSCYRSYLDGKSNHDGKACRFR</sequence>
<evidence type="ECO:0000256" key="1">
    <source>
        <dbReference type="SAM" id="SignalP"/>
    </source>
</evidence>
<organism evidence="2 3">
    <name type="scientific">Pseudomonas multiresinivorans</name>
    <dbReference type="NCBI Taxonomy" id="95301"/>
    <lineage>
        <taxon>Bacteria</taxon>
        <taxon>Pseudomonadati</taxon>
        <taxon>Pseudomonadota</taxon>
        <taxon>Gammaproteobacteria</taxon>
        <taxon>Pseudomonadales</taxon>
        <taxon>Pseudomonadaceae</taxon>
        <taxon>Pseudomonas</taxon>
    </lineage>
</organism>
<name>A0A7Z3BIG5_9PSED</name>
<proteinExistence type="predicted"/>
<gene>
    <name evidence="2" type="ORF">G4G71_05435</name>
</gene>
<evidence type="ECO:0000313" key="3">
    <source>
        <dbReference type="Proteomes" id="UP000502549"/>
    </source>
</evidence>
<reference evidence="2 3" key="1">
    <citation type="submission" date="2020-02" db="EMBL/GenBank/DDBJ databases">
        <title>Complete genome sequence of Pseudomonas multiresinivorans ORNL1.</title>
        <authorList>
            <person name="Podar M."/>
        </authorList>
    </citation>
    <scope>NUCLEOTIDE SEQUENCE [LARGE SCALE GENOMIC DNA]</scope>
    <source>
        <strain evidence="3">populi</strain>
    </source>
</reference>
<dbReference type="PROSITE" id="PS51257">
    <property type="entry name" value="PROKAR_LIPOPROTEIN"/>
    <property type="match status" value="1"/>
</dbReference>
<keyword evidence="3" id="KW-1185">Reference proteome</keyword>
<dbReference type="AlphaFoldDB" id="A0A7Z3BIG5"/>
<protein>
    <recommendedName>
        <fullName evidence="4">Lipoprotein</fullName>
    </recommendedName>
</protein>
<dbReference type="EMBL" id="CP048833">
    <property type="protein sequence ID" value="QJP07352.1"/>
    <property type="molecule type" value="Genomic_DNA"/>
</dbReference>
<accession>A0A7Z3BIG5</accession>
<evidence type="ECO:0000313" key="2">
    <source>
        <dbReference type="EMBL" id="QJP07352.1"/>
    </source>
</evidence>
<feature type="signal peptide" evidence="1">
    <location>
        <begin position="1"/>
        <end position="24"/>
    </location>
</feature>